<keyword evidence="3" id="KW-0472">Membrane</keyword>
<dbReference type="PANTHER" id="PTHR48081">
    <property type="entry name" value="AB HYDROLASE SUPERFAMILY PROTEIN C4A8.06C"/>
    <property type="match status" value="1"/>
</dbReference>
<protein>
    <recommendedName>
        <fullName evidence="4">BD-FAE-like domain-containing protein</fullName>
    </recommendedName>
</protein>
<keyword evidence="1" id="KW-0378">Hydrolase</keyword>
<evidence type="ECO:0000313" key="5">
    <source>
        <dbReference type="EMBL" id="PLW09169.1"/>
    </source>
</evidence>
<dbReference type="Pfam" id="PF20434">
    <property type="entry name" value="BD-FAE"/>
    <property type="match status" value="1"/>
</dbReference>
<dbReference type="SUPFAM" id="SSF53474">
    <property type="entry name" value="alpha/beta-Hydrolases"/>
    <property type="match status" value="1"/>
</dbReference>
<dbReference type="Proteomes" id="UP000235392">
    <property type="component" value="Unassembled WGS sequence"/>
</dbReference>
<dbReference type="PANTHER" id="PTHR48081:SF33">
    <property type="entry name" value="KYNURENINE FORMAMIDASE"/>
    <property type="match status" value="1"/>
</dbReference>
<name>A0A2N5S7H7_9BASI</name>
<dbReference type="InterPro" id="IPR049492">
    <property type="entry name" value="BD-FAE-like_dom"/>
</dbReference>
<evidence type="ECO:0000256" key="2">
    <source>
        <dbReference type="SAM" id="MobiDB-lite"/>
    </source>
</evidence>
<feature type="transmembrane region" description="Helical" evidence="3">
    <location>
        <begin position="80"/>
        <end position="105"/>
    </location>
</feature>
<gene>
    <name evidence="5" type="ORF">PCASD_23050</name>
</gene>
<feature type="domain" description="BD-FAE-like" evidence="4">
    <location>
        <begin position="219"/>
        <end position="454"/>
    </location>
</feature>
<dbReference type="InterPro" id="IPR050300">
    <property type="entry name" value="GDXG_lipolytic_enzyme"/>
</dbReference>
<evidence type="ECO:0000256" key="3">
    <source>
        <dbReference type="SAM" id="Phobius"/>
    </source>
</evidence>
<evidence type="ECO:0000256" key="1">
    <source>
        <dbReference type="ARBA" id="ARBA00022801"/>
    </source>
</evidence>
<dbReference type="EMBL" id="PGCI01001023">
    <property type="protein sequence ID" value="PLW09169.1"/>
    <property type="molecule type" value="Genomic_DNA"/>
</dbReference>
<evidence type="ECO:0000313" key="6">
    <source>
        <dbReference type="Proteomes" id="UP000235392"/>
    </source>
</evidence>
<dbReference type="InterPro" id="IPR029058">
    <property type="entry name" value="AB_hydrolase_fold"/>
</dbReference>
<dbReference type="AlphaFoldDB" id="A0A2N5S7H7"/>
<comment type="caution">
    <text evidence="5">The sequence shown here is derived from an EMBL/GenBank/DDBJ whole genome shotgun (WGS) entry which is preliminary data.</text>
</comment>
<feature type="region of interest" description="Disordered" evidence="2">
    <location>
        <begin position="1"/>
        <end position="41"/>
    </location>
</feature>
<dbReference type="GO" id="GO:0016787">
    <property type="term" value="F:hydrolase activity"/>
    <property type="evidence" value="ECO:0007669"/>
    <property type="project" value="UniProtKB-KW"/>
</dbReference>
<reference evidence="5 6" key="1">
    <citation type="submission" date="2017-11" db="EMBL/GenBank/DDBJ databases">
        <title>De novo assembly and phasing of dikaryotic genomes from two isolates of Puccinia coronata f. sp. avenae, the causal agent of oat crown rust.</title>
        <authorList>
            <person name="Miller M.E."/>
            <person name="Zhang Y."/>
            <person name="Omidvar V."/>
            <person name="Sperschneider J."/>
            <person name="Schwessinger B."/>
            <person name="Raley C."/>
            <person name="Palmer J.M."/>
            <person name="Garnica D."/>
            <person name="Upadhyaya N."/>
            <person name="Rathjen J."/>
            <person name="Taylor J.M."/>
            <person name="Park R.F."/>
            <person name="Dodds P.N."/>
            <person name="Hirsch C.D."/>
            <person name="Kianian S.F."/>
            <person name="Figueroa M."/>
        </authorList>
    </citation>
    <scope>NUCLEOTIDE SEQUENCE [LARGE SCALE GENOMIC DNA]</scope>
    <source>
        <strain evidence="5">12SD80</strain>
    </source>
</reference>
<evidence type="ECO:0000259" key="4">
    <source>
        <dbReference type="Pfam" id="PF20434"/>
    </source>
</evidence>
<sequence>MSSSMSFERKVSSPHQSWEQADPPRAHQIHHHHHHPAGGLGHHALLDQEPTELSVLLSHSRNSCSPPAISTPARPRLATFLLCLLVPTVFVCVALSPLALFFSLFPLTVVIGLPIWLSSTILLVISLAWIPYLLFAQDDLPSQSSLLLPFSPIKVLRIVSTLVKHVIIVLRSNWLEIMLDYSYRKIIVIGRNRRTKPAIVSRDIIYAYSDNSRRRNKRLDVYLPPSFSANTARAPVLVFIHPGGWRWFHKSLFLQLGLRLRRLGFCVVIPDFTKFPEGRCEQSVRDIRCALRWVSRSIGEYGGDAHRIFLAGHGSGAHLALLTVLESSVAQCLEEYGYPGDAPPAAGVFSHGNGHISSHELELPHIEGMILLSGIYDPIHQLRAEARVGCHQFLALRRALGPSHAITLQNSPAHLLHWAQNFLLPRHLPPKFLIIHGGEDRNVAILQSHFLSTLLENINRHIGSDDQSSCYSPEDAGSSHGGAPKAELKVRFTPLKHLDHLGTLFSLLIADGPHQRQFGYSKLIVDEILSLVG</sequence>
<keyword evidence="3" id="KW-0812">Transmembrane</keyword>
<keyword evidence="3" id="KW-1133">Transmembrane helix</keyword>
<feature type="transmembrane region" description="Helical" evidence="3">
    <location>
        <begin position="111"/>
        <end position="135"/>
    </location>
</feature>
<feature type="transmembrane region" description="Helical" evidence="3">
    <location>
        <begin position="155"/>
        <end position="174"/>
    </location>
</feature>
<organism evidence="5 6">
    <name type="scientific">Puccinia coronata f. sp. avenae</name>
    <dbReference type="NCBI Taxonomy" id="200324"/>
    <lineage>
        <taxon>Eukaryota</taxon>
        <taxon>Fungi</taxon>
        <taxon>Dikarya</taxon>
        <taxon>Basidiomycota</taxon>
        <taxon>Pucciniomycotina</taxon>
        <taxon>Pucciniomycetes</taxon>
        <taxon>Pucciniales</taxon>
        <taxon>Pucciniaceae</taxon>
        <taxon>Puccinia</taxon>
    </lineage>
</organism>
<dbReference type="Gene3D" id="3.40.50.1820">
    <property type="entry name" value="alpha/beta hydrolase"/>
    <property type="match status" value="1"/>
</dbReference>
<accession>A0A2N5S7H7</accession>
<proteinExistence type="predicted"/>
<feature type="compositionally biased region" description="Basic residues" evidence="2">
    <location>
        <begin position="27"/>
        <end position="36"/>
    </location>
</feature>